<evidence type="ECO:0000256" key="12">
    <source>
        <dbReference type="ARBA" id="ARBA00023288"/>
    </source>
</evidence>
<dbReference type="PANTHER" id="PTHR11802:SF189">
    <property type="entry name" value="CARBOXYPEPTIDASE"/>
    <property type="match status" value="1"/>
</dbReference>
<comment type="function">
    <text evidence="13">Extracellular serine carboxypeptidase that contributes to pathogenicity.</text>
</comment>
<dbReference type="PRINTS" id="PR00724">
    <property type="entry name" value="CRBOXYPTASEC"/>
</dbReference>
<dbReference type="OrthoDB" id="443318at2759"/>
<sequence>MVMLIKPLLIANLLAATRLCETTPGVKSYSGYVNLPANPSEGRLYDIHTFFWFFEARKDPANAPLSLWLQGGPGSPSTPAALGETGPCFVTPDSKATVLNPWSWNNEVNMLYMDQPVQTGFSYDTLINGTVDETLRPYIVTPLSPSGPVPELNSTTLLGVFPSQSPLSTANTTSTAALAAWQFMQIWMKEFPVYKPKDNRFSIWAESYGGHYGPTFADFFASQSRSITKRGTENAAIPLTLDTVGIVNGCIDILTQMPLYPKMAYNNTYGVQVINETEYNAAVNSFPTCRKMVESCRSLADAQDPLATGTIAVVNKACGDAYSWCFQNVAAPLEARRRNQFDITATVPGDFPPRYAAGFLNSKEVQLELGVPLNFSGLSVAAATAFVKTGDFVRGRNLAILGELLDGGVKVALVYGDRDYQCNWYGGEQISLAIESEISEGFRTAGYAEIHTNETYVGGYVRQYGNLSFSRVLDAGHETPWYQPETAYQIFKRVMFNNDVATGKIRTSNPKGCAAYSTTGLGSVADIRNDLPSHPPSQCYTWDQFETCTDTQIAMLRDGTAITKDYVMIGYHTANGTVYY</sequence>
<protein>
    <recommendedName>
        <fullName evidence="14">Carboxypeptidase</fullName>
        <ecNumber evidence="14">3.4.16.-</ecNumber>
    </recommendedName>
</protein>
<dbReference type="Proteomes" id="UP000182658">
    <property type="component" value="Unassembled WGS sequence"/>
</dbReference>
<evidence type="ECO:0000256" key="14">
    <source>
        <dbReference type="RuleBase" id="RU361156"/>
    </source>
</evidence>
<dbReference type="STRING" id="1408157.A0A1J7J166"/>
<keyword evidence="10" id="KW-0843">Virulence</keyword>
<dbReference type="InterPro" id="IPR001563">
    <property type="entry name" value="Peptidase_S10"/>
</dbReference>
<keyword evidence="12" id="KW-0449">Lipoprotein</keyword>
<proteinExistence type="inferred from homology"/>
<dbReference type="GO" id="GO:0098552">
    <property type="term" value="C:side of membrane"/>
    <property type="evidence" value="ECO:0007669"/>
    <property type="project" value="UniProtKB-KW"/>
</dbReference>
<dbReference type="FunFam" id="1.10.287.410:FF:000002">
    <property type="entry name" value="Carboxypeptidase"/>
    <property type="match status" value="1"/>
</dbReference>
<dbReference type="Gene3D" id="3.40.50.1820">
    <property type="entry name" value="alpha/beta hydrolase"/>
    <property type="match status" value="1"/>
</dbReference>
<feature type="signal peptide" evidence="14">
    <location>
        <begin position="1"/>
        <end position="22"/>
    </location>
</feature>
<evidence type="ECO:0000256" key="8">
    <source>
        <dbReference type="ARBA" id="ARBA00022729"/>
    </source>
</evidence>
<dbReference type="EMBL" id="KV875100">
    <property type="protein sequence ID" value="OIW27065.1"/>
    <property type="molecule type" value="Genomic_DNA"/>
</dbReference>
<keyword evidence="6 14" id="KW-0121">Carboxypeptidase</keyword>
<keyword evidence="4" id="KW-1003">Cell membrane</keyword>
<keyword evidence="8 14" id="KW-0732">Signal</keyword>
<comment type="similarity">
    <text evidence="3 14">Belongs to the peptidase S10 family.</text>
</comment>
<dbReference type="GO" id="GO:0004185">
    <property type="term" value="F:serine-type carboxypeptidase activity"/>
    <property type="evidence" value="ECO:0007669"/>
    <property type="project" value="UniProtKB-UniRule"/>
</dbReference>
<organism evidence="15 16">
    <name type="scientific">Coniochaeta ligniaria NRRL 30616</name>
    <dbReference type="NCBI Taxonomy" id="1408157"/>
    <lineage>
        <taxon>Eukaryota</taxon>
        <taxon>Fungi</taxon>
        <taxon>Dikarya</taxon>
        <taxon>Ascomycota</taxon>
        <taxon>Pezizomycotina</taxon>
        <taxon>Sordariomycetes</taxon>
        <taxon>Sordariomycetidae</taxon>
        <taxon>Coniochaetales</taxon>
        <taxon>Coniochaetaceae</taxon>
        <taxon>Coniochaeta</taxon>
    </lineage>
</organism>
<gene>
    <name evidence="15" type="ORF">CONLIGDRAFT_707820</name>
</gene>
<dbReference type="InterPro" id="IPR029058">
    <property type="entry name" value="AB_hydrolase_fold"/>
</dbReference>
<evidence type="ECO:0000313" key="15">
    <source>
        <dbReference type="EMBL" id="OIW27065.1"/>
    </source>
</evidence>
<keyword evidence="11" id="KW-0325">Glycoprotein</keyword>
<dbReference type="Pfam" id="PF00450">
    <property type="entry name" value="Peptidase_S10"/>
    <property type="match status" value="1"/>
</dbReference>
<evidence type="ECO:0000256" key="3">
    <source>
        <dbReference type="ARBA" id="ARBA00009431"/>
    </source>
</evidence>
<evidence type="ECO:0000256" key="11">
    <source>
        <dbReference type="ARBA" id="ARBA00023180"/>
    </source>
</evidence>
<dbReference type="GO" id="GO:0000324">
    <property type="term" value="C:fungal-type vacuole"/>
    <property type="evidence" value="ECO:0007669"/>
    <property type="project" value="TreeGrafter"/>
</dbReference>
<comment type="subcellular location">
    <subcellularLocation>
        <location evidence="2">Cell membrane</location>
        <topology evidence="2">Lipid-anchor</topology>
        <topology evidence="2">GPI-anchor</topology>
    </subcellularLocation>
</comment>
<evidence type="ECO:0000256" key="7">
    <source>
        <dbReference type="ARBA" id="ARBA00022670"/>
    </source>
</evidence>
<evidence type="ECO:0000256" key="4">
    <source>
        <dbReference type="ARBA" id="ARBA00022475"/>
    </source>
</evidence>
<keyword evidence="5" id="KW-0472">Membrane</keyword>
<dbReference type="EC" id="3.4.16.-" evidence="14"/>
<keyword evidence="5" id="KW-0336">GPI-anchor</keyword>
<reference evidence="15 16" key="1">
    <citation type="submission" date="2016-10" db="EMBL/GenBank/DDBJ databases">
        <title>Draft genome sequence of Coniochaeta ligniaria NRRL30616, a lignocellulolytic fungus for bioabatement of inhibitors in plant biomass hydrolysates.</title>
        <authorList>
            <consortium name="DOE Joint Genome Institute"/>
            <person name="Jimenez D.J."/>
            <person name="Hector R.E."/>
            <person name="Riley R."/>
            <person name="Sun H."/>
            <person name="Grigoriev I.V."/>
            <person name="Van Elsas J.D."/>
            <person name="Nichols N.N."/>
        </authorList>
    </citation>
    <scope>NUCLEOTIDE SEQUENCE [LARGE SCALE GENOMIC DNA]</scope>
    <source>
        <strain evidence="15 16">NRRL 30616</strain>
    </source>
</reference>
<evidence type="ECO:0000256" key="5">
    <source>
        <dbReference type="ARBA" id="ARBA00022622"/>
    </source>
</evidence>
<feature type="chain" id="PRO_5011824127" description="Carboxypeptidase" evidence="14">
    <location>
        <begin position="23"/>
        <end position="580"/>
    </location>
</feature>
<comment type="catalytic activity">
    <reaction evidence="1">
        <text>Preferential release of a C-terminal arginine or lysine residue.</text>
        <dbReference type="EC" id="3.4.16.6"/>
    </reaction>
</comment>
<dbReference type="AlphaFoldDB" id="A0A1J7J166"/>
<name>A0A1J7J166_9PEZI</name>
<dbReference type="GO" id="GO:0005886">
    <property type="term" value="C:plasma membrane"/>
    <property type="evidence" value="ECO:0007669"/>
    <property type="project" value="UniProtKB-SubCell"/>
</dbReference>
<evidence type="ECO:0000256" key="1">
    <source>
        <dbReference type="ARBA" id="ARBA00001003"/>
    </source>
</evidence>
<keyword evidence="9 14" id="KW-0378">Hydrolase</keyword>
<evidence type="ECO:0000256" key="10">
    <source>
        <dbReference type="ARBA" id="ARBA00023026"/>
    </source>
</evidence>
<dbReference type="PANTHER" id="PTHR11802">
    <property type="entry name" value="SERINE PROTEASE FAMILY S10 SERINE CARBOXYPEPTIDASE"/>
    <property type="match status" value="1"/>
</dbReference>
<keyword evidence="7 14" id="KW-0645">Protease</keyword>
<dbReference type="PROSITE" id="PS00131">
    <property type="entry name" value="CARBOXYPEPT_SER_SER"/>
    <property type="match status" value="1"/>
</dbReference>
<dbReference type="GO" id="GO:0006508">
    <property type="term" value="P:proteolysis"/>
    <property type="evidence" value="ECO:0007669"/>
    <property type="project" value="UniProtKB-KW"/>
</dbReference>
<evidence type="ECO:0000256" key="13">
    <source>
        <dbReference type="ARBA" id="ARBA00037356"/>
    </source>
</evidence>
<dbReference type="InterPro" id="IPR018202">
    <property type="entry name" value="Ser_caboxypep_ser_AS"/>
</dbReference>
<evidence type="ECO:0000256" key="6">
    <source>
        <dbReference type="ARBA" id="ARBA00022645"/>
    </source>
</evidence>
<evidence type="ECO:0000313" key="16">
    <source>
        <dbReference type="Proteomes" id="UP000182658"/>
    </source>
</evidence>
<keyword evidence="16" id="KW-1185">Reference proteome</keyword>
<dbReference type="SUPFAM" id="SSF53474">
    <property type="entry name" value="alpha/beta-Hydrolases"/>
    <property type="match status" value="1"/>
</dbReference>
<dbReference type="InParanoid" id="A0A1J7J166"/>
<evidence type="ECO:0000256" key="9">
    <source>
        <dbReference type="ARBA" id="ARBA00022801"/>
    </source>
</evidence>
<accession>A0A1J7J166</accession>
<evidence type="ECO:0000256" key="2">
    <source>
        <dbReference type="ARBA" id="ARBA00004609"/>
    </source>
</evidence>